<dbReference type="InterPro" id="IPR021641">
    <property type="entry name" value="DUF3245"/>
</dbReference>
<accession>A0A0H1BIC7</accession>
<reference evidence="3" key="1">
    <citation type="journal article" date="2015" name="PLoS Genet.">
        <title>The dynamic genome and transcriptome of the human fungal pathogen Blastomyces and close relative Emmonsia.</title>
        <authorList>
            <person name="Munoz J.F."/>
            <person name="Gauthier G.M."/>
            <person name="Desjardins C.A."/>
            <person name="Gallo J.E."/>
            <person name="Holder J."/>
            <person name="Sullivan T.D."/>
            <person name="Marty A.J."/>
            <person name="Carmen J.C."/>
            <person name="Chen Z."/>
            <person name="Ding L."/>
            <person name="Gujja S."/>
            <person name="Magrini V."/>
            <person name="Misas E."/>
            <person name="Mitreva M."/>
            <person name="Priest M."/>
            <person name="Saif S."/>
            <person name="Whiston E.A."/>
            <person name="Young S."/>
            <person name="Zeng Q."/>
            <person name="Goldman W.E."/>
            <person name="Mardis E.R."/>
            <person name="Taylor J.W."/>
            <person name="McEwen J.G."/>
            <person name="Clay O.K."/>
            <person name="Klein B.S."/>
            <person name="Cuomo C.A."/>
        </authorList>
    </citation>
    <scope>NUCLEOTIDE SEQUENCE [LARGE SCALE GENOMIC DNA]</scope>
    <source>
        <strain evidence="3">UAMH 139</strain>
    </source>
</reference>
<evidence type="ECO:0000313" key="3">
    <source>
        <dbReference type="Proteomes" id="UP000053573"/>
    </source>
</evidence>
<dbReference type="Pfam" id="PF11595">
    <property type="entry name" value="DUF3245"/>
    <property type="match status" value="1"/>
</dbReference>
<feature type="compositionally biased region" description="Low complexity" evidence="1">
    <location>
        <begin position="163"/>
        <end position="181"/>
    </location>
</feature>
<evidence type="ECO:0000256" key="1">
    <source>
        <dbReference type="SAM" id="MobiDB-lite"/>
    </source>
</evidence>
<dbReference type="EMBL" id="LDEV01002493">
    <property type="protein sequence ID" value="KLJ08911.1"/>
    <property type="molecule type" value="Genomic_DNA"/>
</dbReference>
<dbReference type="Proteomes" id="UP000053573">
    <property type="component" value="Unassembled WGS sequence"/>
</dbReference>
<protein>
    <submittedName>
        <fullName evidence="2">Uncharacterized protein</fullName>
    </submittedName>
</protein>
<gene>
    <name evidence="2" type="ORF">EMPG_15659</name>
</gene>
<comment type="caution">
    <text evidence="2">The sequence shown here is derived from an EMBL/GenBank/DDBJ whole genome shotgun (WGS) entry which is preliminary data.</text>
</comment>
<organism evidence="2 3">
    <name type="scientific">Blastomyces silverae</name>
    <dbReference type="NCBI Taxonomy" id="2060906"/>
    <lineage>
        <taxon>Eukaryota</taxon>
        <taxon>Fungi</taxon>
        <taxon>Dikarya</taxon>
        <taxon>Ascomycota</taxon>
        <taxon>Pezizomycotina</taxon>
        <taxon>Eurotiomycetes</taxon>
        <taxon>Eurotiomycetidae</taxon>
        <taxon>Onygenales</taxon>
        <taxon>Ajellomycetaceae</taxon>
        <taxon>Blastomyces</taxon>
    </lineage>
</organism>
<keyword evidence="3" id="KW-1185">Reference proteome</keyword>
<sequence length="232" mass="25558">MSVSASEADIVFNRANVALARSQRLIASWLPPKTAEEVAHAKTEEELQREEDEIFTPVPEKLGLGAPLPKSQQDGSSNRTELSSNEKLRKQLLGKNYKKFLGTPSGPVVAGSRPLPDTTKQQQRQHHQRAKESDDDDEDEGRSSLGRNKRKRVGVGVERGDEATTATATATATRTVTEPAAGNPDDNGGDKHTSDDGSAQRNTQRKKTVSYLDEVLMERSKKRKKNKSKKQE</sequence>
<dbReference type="OrthoDB" id="3438340at2759"/>
<name>A0A0H1BIC7_9EURO</name>
<feature type="compositionally biased region" description="Basic residues" evidence="1">
    <location>
        <begin position="220"/>
        <end position="232"/>
    </location>
</feature>
<dbReference type="AlphaFoldDB" id="A0A0H1BIC7"/>
<evidence type="ECO:0000313" key="2">
    <source>
        <dbReference type="EMBL" id="KLJ08911.1"/>
    </source>
</evidence>
<feature type="region of interest" description="Disordered" evidence="1">
    <location>
        <begin position="33"/>
        <end position="232"/>
    </location>
</feature>
<feature type="compositionally biased region" description="Basic and acidic residues" evidence="1">
    <location>
        <begin position="34"/>
        <end position="46"/>
    </location>
</feature>
<feature type="compositionally biased region" description="Polar residues" evidence="1">
    <location>
        <begin position="70"/>
        <end position="83"/>
    </location>
</feature>
<proteinExistence type="predicted"/>